<evidence type="ECO:0000256" key="1">
    <source>
        <dbReference type="SAM" id="SignalP"/>
    </source>
</evidence>
<reference evidence="2" key="1">
    <citation type="submission" date="2021-03" db="EMBL/GenBank/DDBJ databases">
        <authorList>
            <person name="Tagirdzhanova G."/>
        </authorList>
    </citation>
    <scope>NUCLEOTIDE SEQUENCE</scope>
</reference>
<gene>
    <name evidence="2" type="ORF">ALECFALPRED_006052</name>
</gene>
<evidence type="ECO:0000313" key="2">
    <source>
        <dbReference type="EMBL" id="CAF9934661.1"/>
    </source>
</evidence>
<dbReference type="Proteomes" id="UP000664203">
    <property type="component" value="Unassembled WGS sequence"/>
</dbReference>
<feature type="signal peptide" evidence="1">
    <location>
        <begin position="1"/>
        <end position="18"/>
    </location>
</feature>
<sequence>MKICYLLTPLLASFEITANPMVGSDSGIYGPLHSKVNAPVRAPDPPPAGTPLALSPDGVMPDNSIINYSPSTNPTQSSCWTSPLSRPPPSKPYVGGTCSVCVVQRSDNDGSADYQLWARDSKNNAMGNMDPTTVRPLDGTSSNANAQTQPSIAMGGSPLQLWAMLSSENPAYSVANLRWVVPPHDPTAPLSDTTIPQAMFDPTPGLGGGNNCAPAGTAPNGVVYFACTFAC</sequence>
<keyword evidence="1" id="KW-0732">Signal</keyword>
<evidence type="ECO:0000313" key="3">
    <source>
        <dbReference type="Proteomes" id="UP000664203"/>
    </source>
</evidence>
<proteinExistence type="predicted"/>
<keyword evidence="3" id="KW-1185">Reference proteome</keyword>
<dbReference type="EMBL" id="CAJPDR010000385">
    <property type="protein sequence ID" value="CAF9934661.1"/>
    <property type="molecule type" value="Genomic_DNA"/>
</dbReference>
<dbReference type="AlphaFoldDB" id="A0A8H3FYK0"/>
<protein>
    <submittedName>
        <fullName evidence="2">Uncharacterized protein</fullName>
    </submittedName>
</protein>
<comment type="caution">
    <text evidence="2">The sequence shown here is derived from an EMBL/GenBank/DDBJ whole genome shotgun (WGS) entry which is preliminary data.</text>
</comment>
<feature type="chain" id="PRO_5034603457" evidence="1">
    <location>
        <begin position="19"/>
        <end position="231"/>
    </location>
</feature>
<accession>A0A8H3FYK0</accession>
<organism evidence="2 3">
    <name type="scientific">Alectoria fallacina</name>
    <dbReference type="NCBI Taxonomy" id="1903189"/>
    <lineage>
        <taxon>Eukaryota</taxon>
        <taxon>Fungi</taxon>
        <taxon>Dikarya</taxon>
        <taxon>Ascomycota</taxon>
        <taxon>Pezizomycotina</taxon>
        <taxon>Lecanoromycetes</taxon>
        <taxon>OSLEUM clade</taxon>
        <taxon>Lecanoromycetidae</taxon>
        <taxon>Lecanorales</taxon>
        <taxon>Lecanorineae</taxon>
        <taxon>Parmeliaceae</taxon>
        <taxon>Alectoria</taxon>
    </lineage>
</organism>
<dbReference type="OrthoDB" id="5354127at2759"/>
<name>A0A8H3FYK0_9LECA</name>